<dbReference type="AlphaFoldDB" id="A0A177NQU8"/>
<name>A0A177NQU8_9GAMM</name>
<dbReference type="OrthoDB" id="9781034at2"/>
<evidence type="ECO:0000256" key="3">
    <source>
        <dbReference type="RuleBase" id="RU000507"/>
    </source>
</evidence>
<evidence type="ECO:0000259" key="4">
    <source>
        <dbReference type="PROSITE" id="PS50206"/>
    </source>
</evidence>
<proteinExistence type="predicted"/>
<dbReference type="FunFam" id="3.40.250.10:FF:000015">
    <property type="entry name" value="Sulfurtransferase"/>
    <property type="match status" value="1"/>
</dbReference>
<keyword evidence="5" id="KW-0670">Pyruvate</keyword>
<dbReference type="Gene3D" id="3.40.250.10">
    <property type="entry name" value="Rhodanese-like domain"/>
    <property type="match status" value="2"/>
</dbReference>
<dbReference type="SUPFAM" id="SSF52821">
    <property type="entry name" value="Rhodanese/Cell cycle control phosphatase"/>
    <property type="match status" value="2"/>
</dbReference>
<accession>A0A177NQU8</accession>
<dbReference type="InterPro" id="IPR036873">
    <property type="entry name" value="Rhodanese-like_dom_sf"/>
</dbReference>
<dbReference type="RefSeq" id="WP_066978519.1">
    <property type="nucleotide sequence ID" value="NZ_LUUI01000066.1"/>
</dbReference>
<reference evidence="5 6" key="1">
    <citation type="submission" date="2016-03" db="EMBL/GenBank/DDBJ databases">
        <authorList>
            <person name="Ploux O."/>
        </authorList>
    </citation>
    <scope>NUCLEOTIDE SEQUENCE [LARGE SCALE GENOMIC DNA]</scope>
    <source>
        <strain evidence="5 6">R-45370</strain>
    </source>
</reference>
<keyword evidence="1 3" id="KW-0808">Transferase</keyword>
<dbReference type="Proteomes" id="UP000078476">
    <property type="component" value="Unassembled WGS sequence"/>
</dbReference>
<feature type="domain" description="Rhodanese" evidence="4">
    <location>
        <begin position="176"/>
        <end position="291"/>
    </location>
</feature>
<dbReference type="CDD" id="cd01449">
    <property type="entry name" value="TST_Repeat_2"/>
    <property type="match status" value="1"/>
</dbReference>
<dbReference type="GO" id="GO:0004792">
    <property type="term" value="F:thiosulfate-cyanide sulfurtransferase activity"/>
    <property type="evidence" value="ECO:0007669"/>
    <property type="project" value="InterPro"/>
</dbReference>
<dbReference type="PANTHER" id="PTHR11364">
    <property type="entry name" value="THIOSULFATE SULFERTANSFERASE"/>
    <property type="match status" value="1"/>
</dbReference>
<dbReference type="Pfam" id="PF00581">
    <property type="entry name" value="Rhodanese"/>
    <property type="match status" value="2"/>
</dbReference>
<dbReference type="STRING" id="980561.A1359_03700"/>
<evidence type="ECO:0000256" key="1">
    <source>
        <dbReference type="ARBA" id="ARBA00022679"/>
    </source>
</evidence>
<dbReference type="CDD" id="cd01448">
    <property type="entry name" value="TST_Repeat_1"/>
    <property type="match status" value="1"/>
</dbReference>
<dbReference type="PROSITE" id="PS00683">
    <property type="entry name" value="RHODANESE_2"/>
    <property type="match status" value="1"/>
</dbReference>
<protein>
    <recommendedName>
        <fullName evidence="3">Sulfurtransferase</fullName>
    </recommendedName>
</protein>
<feature type="domain" description="Rhodanese" evidence="4">
    <location>
        <begin position="29"/>
        <end position="146"/>
    </location>
</feature>
<gene>
    <name evidence="5" type="ORF">A1359_03700</name>
</gene>
<dbReference type="NCBIfam" id="NF008557">
    <property type="entry name" value="PRK11493.1"/>
    <property type="match status" value="1"/>
</dbReference>
<dbReference type="EMBL" id="LUUI01000066">
    <property type="protein sequence ID" value="OAI19410.1"/>
    <property type="molecule type" value="Genomic_DNA"/>
</dbReference>
<organism evidence="5 6">
    <name type="scientific">Methylomonas lenta</name>
    <dbReference type="NCBI Taxonomy" id="980561"/>
    <lineage>
        <taxon>Bacteria</taxon>
        <taxon>Pseudomonadati</taxon>
        <taxon>Pseudomonadota</taxon>
        <taxon>Gammaproteobacteria</taxon>
        <taxon>Methylococcales</taxon>
        <taxon>Methylococcaceae</taxon>
        <taxon>Methylomonas</taxon>
    </lineage>
</organism>
<dbReference type="PROSITE" id="PS50206">
    <property type="entry name" value="RHODANESE_3"/>
    <property type="match status" value="2"/>
</dbReference>
<sequence length="294" mass="33547">MANITFPIHAEFNSSSALVSCEWLRENIDRPHQVILDATFFLPRQQRNAQEEFKHQHIPGAQFFDIDDIADLTHPLPHALPSAEQFAQQVGQLGIDNDTWVIIYDNNHFFAAARAWWMFRVFGHEKVNVLDGGLSRWQYLSFPLMSDRTMPVRKVFDAVFHRELFVDLEQMRVIQQQGSRQILDARSEDSFNGHRPLSDAGLQPGHIPGSFNIPYQYLFTHEHHTLCPIDQVSQRISLAGVDISKPMVTTCGSGVSAALLLLALYQMGIHDVPMFDGSWAEWGRRADLPRQTTL</sequence>
<evidence type="ECO:0000313" key="6">
    <source>
        <dbReference type="Proteomes" id="UP000078476"/>
    </source>
</evidence>
<evidence type="ECO:0000256" key="2">
    <source>
        <dbReference type="ARBA" id="ARBA00022737"/>
    </source>
</evidence>
<dbReference type="InterPro" id="IPR045078">
    <property type="entry name" value="TST/MPST-like"/>
</dbReference>
<dbReference type="SMART" id="SM00450">
    <property type="entry name" value="RHOD"/>
    <property type="match status" value="2"/>
</dbReference>
<keyword evidence="2" id="KW-0677">Repeat</keyword>
<dbReference type="InterPro" id="IPR001763">
    <property type="entry name" value="Rhodanese-like_dom"/>
</dbReference>
<comment type="caution">
    <text evidence="5">The sequence shown here is derived from an EMBL/GenBank/DDBJ whole genome shotgun (WGS) entry which is preliminary data.</text>
</comment>
<dbReference type="PANTHER" id="PTHR11364:SF27">
    <property type="entry name" value="SULFURTRANSFERASE"/>
    <property type="match status" value="1"/>
</dbReference>
<dbReference type="PROSITE" id="PS00380">
    <property type="entry name" value="RHODANESE_1"/>
    <property type="match status" value="1"/>
</dbReference>
<keyword evidence="6" id="KW-1185">Reference proteome</keyword>
<dbReference type="InterPro" id="IPR001307">
    <property type="entry name" value="Thiosulphate_STrfase_CS"/>
</dbReference>
<evidence type="ECO:0000313" key="5">
    <source>
        <dbReference type="EMBL" id="OAI19410.1"/>
    </source>
</evidence>